<evidence type="ECO:0000313" key="3">
    <source>
        <dbReference type="Proteomes" id="UP000268014"/>
    </source>
</evidence>
<gene>
    <name evidence="2" type="ORF">HPLM_LOCUS2112</name>
</gene>
<protein>
    <submittedName>
        <fullName evidence="4">Secreted protein</fullName>
    </submittedName>
</protein>
<feature type="signal peptide" evidence="1">
    <location>
        <begin position="1"/>
        <end position="24"/>
    </location>
</feature>
<reference evidence="2 3" key="2">
    <citation type="submission" date="2018-11" db="EMBL/GenBank/DDBJ databases">
        <authorList>
            <consortium name="Pathogen Informatics"/>
        </authorList>
    </citation>
    <scope>NUCLEOTIDE SEQUENCE [LARGE SCALE GENOMIC DNA]</scope>
    <source>
        <strain evidence="2 3">MHpl1</strain>
    </source>
</reference>
<feature type="chain" id="PRO_5043123280" evidence="1">
    <location>
        <begin position="25"/>
        <end position="63"/>
    </location>
</feature>
<proteinExistence type="predicted"/>
<dbReference type="WBParaSite" id="HPLM_0000211401-mRNA-1">
    <property type="protein sequence ID" value="HPLM_0000211401-mRNA-1"/>
    <property type="gene ID" value="HPLM_0000211401"/>
</dbReference>
<organism evidence="4">
    <name type="scientific">Haemonchus placei</name>
    <name type="common">Barber's pole worm</name>
    <dbReference type="NCBI Taxonomy" id="6290"/>
    <lineage>
        <taxon>Eukaryota</taxon>
        <taxon>Metazoa</taxon>
        <taxon>Ecdysozoa</taxon>
        <taxon>Nematoda</taxon>
        <taxon>Chromadorea</taxon>
        <taxon>Rhabditida</taxon>
        <taxon>Rhabditina</taxon>
        <taxon>Rhabditomorpha</taxon>
        <taxon>Strongyloidea</taxon>
        <taxon>Trichostrongylidae</taxon>
        <taxon>Haemonchus</taxon>
    </lineage>
</organism>
<accession>A0A0N4VXU4</accession>
<evidence type="ECO:0000313" key="2">
    <source>
        <dbReference type="EMBL" id="VDO13041.1"/>
    </source>
</evidence>
<evidence type="ECO:0000256" key="1">
    <source>
        <dbReference type="SAM" id="SignalP"/>
    </source>
</evidence>
<keyword evidence="3" id="KW-1185">Reference proteome</keyword>
<evidence type="ECO:0000313" key="4">
    <source>
        <dbReference type="WBParaSite" id="HPLM_0000211401-mRNA-1"/>
    </source>
</evidence>
<sequence length="63" mass="6614">MTSSLVSSAVTLLMGLLAATPSEPEVTITDFVSFEDTCPGCPTTKSFEISFRAASNAEFCCLS</sequence>
<keyword evidence="1" id="KW-0732">Signal</keyword>
<name>A0A0N4VXU4_HAEPC</name>
<dbReference type="AlphaFoldDB" id="A0A0N4VXU4"/>
<dbReference type="OrthoDB" id="10255964at2759"/>
<reference evidence="4" key="1">
    <citation type="submission" date="2017-02" db="UniProtKB">
        <authorList>
            <consortium name="WormBaseParasite"/>
        </authorList>
    </citation>
    <scope>IDENTIFICATION</scope>
</reference>
<dbReference type="EMBL" id="UZAF01003767">
    <property type="protein sequence ID" value="VDO13041.1"/>
    <property type="molecule type" value="Genomic_DNA"/>
</dbReference>
<dbReference type="Proteomes" id="UP000268014">
    <property type="component" value="Unassembled WGS sequence"/>
</dbReference>